<dbReference type="PROSITE" id="PS51127">
    <property type="entry name" value="BIG1"/>
    <property type="match status" value="2"/>
</dbReference>
<gene>
    <name evidence="3" type="ORF">DJ535_13830</name>
</gene>
<dbReference type="InterPro" id="IPR003535">
    <property type="entry name" value="Intimin/invasin_bac"/>
</dbReference>
<dbReference type="Gene3D" id="2.60.40.10">
    <property type="entry name" value="Immunoglobulins"/>
    <property type="match status" value="4"/>
</dbReference>
<dbReference type="PANTHER" id="PTHR39576:SF2">
    <property type="entry name" value="ATTACHING AND EFFACING PROTEIN HOMOLOG-RELATED"/>
    <property type="match status" value="1"/>
</dbReference>
<reference evidence="3 4" key="1">
    <citation type="submission" date="2018-05" db="EMBL/GenBank/DDBJ databases">
        <title>Isolation and genomic analyses of lactose-positive bacteria from faecal samples of preterm neonates.</title>
        <authorList>
            <person name="Chen Y."/>
            <person name="Brook T.C."/>
            <person name="O'Neill I."/>
            <person name="Soe C.Z."/>
            <person name="Hall L.J."/>
            <person name="Hoyles L."/>
        </authorList>
    </citation>
    <scope>NUCLEOTIDE SEQUENCE [LARGE SCALE GENOMIC DNA]</scope>
    <source>
        <strain evidence="3 4">P080C CL</strain>
    </source>
</reference>
<protein>
    <recommendedName>
        <fullName evidence="2">Big-1 domain-containing protein</fullName>
    </recommendedName>
</protein>
<dbReference type="Pfam" id="PF11924">
    <property type="entry name" value="IAT_beta"/>
    <property type="match status" value="1"/>
</dbReference>
<sequence>MHKISGTERSRHFCFFAWLQIFVQVLFPLVPIMPHSVLADSLSLSSATSSPFSTVHSTTSTDSTLPYAGTLNTVASSLSSSGKNGVVNSAKSAASGYTSSTTQQWLSQFGTARVQLNIDDSGNWDESAIDFLAPLYDNKNAVLFTQLGLRAPDGRTTGNIGMGVRTFYTDKWMFGGNVFFDDDFTGKNRRVGIGAEAWTDYLKLSANTYIGTTEWHSSRDFEDYNEKPADGYDIRAEGYLPTYPLLGARAMYEQYYGNDVALFDKDHLQSNPSAITVGLNYTPVPLVTAGIDYKHGQDSMDETRFSLNFHYTLGQSWQSQMSSDQVALRRSLAGSRYDLVERNNEIILQYKKKDDTAVLTDMTLTSVKDNSPADGIATNTVTLHAITSDNKAASNASITWAVTGSAKLSTTTSMTDANGNASVNLTSTTAEQVIVSASSGTLTRTMPSSFSLSVASLNLNLTKNNSQADGNDQNIGQVVLKDASGKVLSGVAVAWQVDSGATIVSSESATDSDGEATINFTSKTVGPVKLSATAGGKTESVNSAFINQAISNVTVSMNNNNAPADGNTANVAQAVVTESNGQPMVGVSVTWSLGVGSAKPVSPLTVITNSSGIATLNLTDTVAQDIHVAASAGDKTGNTTATFAEVPSILTITMSPDNSPADGSTQNVAQITVTRAGNPVEGASVQWSKSSANAQYASATATSTNAQGVATLSLTDLTAEQFTVTATVNGSNSTSVQTTFTPTDFGPIAISIPEAGNPLIVSVNLALDGVDVVVAAYNNMTAGDQITVSSVISGDEFRKTLPYTSPIHIVSSSEVGQNITLTIPSENLMKVEGGDGQPKAQLNVRADITKGTVTKSSDTLKSIIDTCAPGDTGC</sequence>
<dbReference type="InterPro" id="IPR013783">
    <property type="entry name" value="Ig-like_fold"/>
</dbReference>
<proteinExistence type="inferred from homology"/>
<dbReference type="PRINTS" id="PR01369">
    <property type="entry name" value="INTIMIN"/>
</dbReference>
<dbReference type="SMART" id="SM00634">
    <property type="entry name" value="BID_1"/>
    <property type="match status" value="4"/>
</dbReference>
<name>A0ABY2PSX1_9ENTR</name>
<dbReference type="InterPro" id="IPR051715">
    <property type="entry name" value="Intimin-Invasin_domain"/>
</dbReference>
<organism evidence="3 4">
    <name type="scientific">Citrobacter murliniae</name>
    <dbReference type="NCBI Taxonomy" id="67829"/>
    <lineage>
        <taxon>Bacteria</taxon>
        <taxon>Pseudomonadati</taxon>
        <taxon>Pseudomonadota</taxon>
        <taxon>Gammaproteobacteria</taxon>
        <taxon>Enterobacterales</taxon>
        <taxon>Enterobacteriaceae</taxon>
        <taxon>Citrobacter</taxon>
        <taxon>Citrobacter freundii complex</taxon>
    </lineage>
</organism>
<evidence type="ECO:0000313" key="4">
    <source>
        <dbReference type="Proteomes" id="UP000306790"/>
    </source>
</evidence>
<dbReference type="RefSeq" id="WP_082138869.1">
    <property type="nucleotide sequence ID" value="NZ_QFVP01000008.1"/>
</dbReference>
<dbReference type="InterPro" id="IPR008964">
    <property type="entry name" value="Invasin/intimin_cell_adhesion"/>
</dbReference>
<dbReference type="InterPro" id="IPR024519">
    <property type="entry name" value="IAT_beta"/>
</dbReference>
<dbReference type="SUPFAM" id="SSF49373">
    <property type="entry name" value="Invasin/intimin cell-adhesion fragments"/>
    <property type="match status" value="4"/>
</dbReference>
<dbReference type="InterPro" id="IPR038177">
    <property type="entry name" value="IAT_beta_sf"/>
</dbReference>
<dbReference type="Pfam" id="PF02369">
    <property type="entry name" value="Big_1"/>
    <property type="match status" value="4"/>
</dbReference>
<dbReference type="EMBL" id="QFVP01000008">
    <property type="protein sequence ID" value="THE37363.1"/>
    <property type="molecule type" value="Genomic_DNA"/>
</dbReference>
<accession>A0ABY2PSX1</accession>
<comment type="similarity">
    <text evidence="1">Belongs to the intimin/invasin family.</text>
</comment>
<dbReference type="PANTHER" id="PTHR39576">
    <property type="entry name" value="ATTACHING AND EFFACING PROTEIN HOMOLOG-RELATED-RELATED"/>
    <property type="match status" value="1"/>
</dbReference>
<dbReference type="Proteomes" id="UP000306790">
    <property type="component" value="Unassembled WGS sequence"/>
</dbReference>
<comment type="caution">
    <text evidence="3">The sequence shown here is derived from an EMBL/GenBank/DDBJ whole genome shotgun (WGS) entry which is preliminary data.</text>
</comment>
<keyword evidence="4" id="KW-1185">Reference proteome</keyword>
<evidence type="ECO:0000259" key="2">
    <source>
        <dbReference type="PROSITE" id="PS51127"/>
    </source>
</evidence>
<dbReference type="InterPro" id="IPR003344">
    <property type="entry name" value="Big_1_dom"/>
</dbReference>
<evidence type="ECO:0000256" key="1">
    <source>
        <dbReference type="ARBA" id="ARBA00010116"/>
    </source>
</evidence>
<evidence type="ECO:0000313" key="3">
    <source>
        <dbReference type="EMBL" id="THE37363.1"/>
    </source>
</evidence>
<feature type="domain" description="Big-1" evidence="2">
    <location>
        <begin position="649"/>
        <end position="741"/>
    </location>
</feature>
<dbReference type="Gene3D" id="2.40.160.160">
    <property type="entry name" value="Inverse autotransporter, beta-domain"/>
    <property type="match status" value="1"/>
</dbReference>
<feature type="domain" description="Big-1" evidence="2">
    <location>
        <begin position="456"/>
        <end position="549"/>
    </location>
</feature>